<keyword evidence="2" id="KW-1185">Reference proteome</keyword>
<protein>
    <submittedName>
        <fullName evidence="1">Uncharacterized protein</fullName>
    </submittedName>
</protein>
<accession>A0ABR8CEA9</accession>
<sequence length="75" mass="8366">MPKIPGCDHCTNNAHSACLVCAIHPKGVSSDSCPDFTGERSREELWCPDVYTFDDQQQLVKLPVTYETDHVSQLT</sequence>
<dbReference type="RefSeq" id="WP_190579873.1">
    <property type="nucleotide sequence ID" value="NZ_CAWPQU010000027.1"/>
</dbReference>
<evidence type="ECO:0000313" key="2">
    <source>
        <dbReference type="Proteomes" id="UP000618445"/>
    </source>
</evidence>
<dbReference type="Proteomes" id="UP000618445">
    <property type="component" value="Unassembled WGS sequence"/>
</dbReference>
<reference evidence="1 2" key="1">
    <citation type="journal article" date="2020" name="ISME J.">
        <title>Comparative genomics reveals insights into cyanobacterial evolution and habitat adaptation.</title>
        <authorList>
            <person name="Chen M.Y."/>
            <person name="Teng W.K."/>
            <person name="Zhao L."/>
            <person name="Hu C.X."/>
            <person name="Zhou Y.K."/>
            <person name="Han B.P."/>
            <person name="Song L.R."/>
            <person name="Shu W.S."/>
        </authorList>
    </citation>
    <scope>NUCLEOTIDE SEQUENCE [LARGE SCALE GENOMIC DNA]</scope>
    <source>
        <strain evidence="1 2">FACHB-1050</strain>
    </source>
</reference>
<name>A0ABR8CEA9_9CYAN</name>
<organism evidence="1 2">
    <name type="scientific">Phormidium tenue FACHB-1050</name>
    <dbReference type="NCBI Taxonomy" id="2692857"/>
    <lineage>
        <taxon>Bacteria</taxon>
        <taxon>Bacillati</taxon>
        <taxon>Cyanobacteriota</taxon>
        <taxon>Cyanophyceae</taxon>
        <taxon>Oscillatoriophycideae</taxon>
        <taxon>Oscillatoriales</taxon>
        <taxon>Oscillatoriaceae</taxon>
        <taxon>Phormidium</taxon>
    </lineage>
</organism>
<gene>
    <name evidence="1" type="ORF">H6G05_17660</name>
</gene>
<proteinExistence type="predicted"/>
<comment type="caution">
    <text evidence="1">The sequence shown here is derived from an EMBL/GenBank/DDBJ whole genome shotgun (WGS) entry which is preliminary data.</text>
</comment>
<dbReference type="EMBL" id="JACJQY010000033">
    <property type="protein sequence ID" value="MBD2318666.1"/>
    <property type="molecule type" value="Genomic_DNA"/>
</dbReference>
<evidence type="ECO:0000313" key="1">
    <source>
        <dbReference type="EMBL" id="MBD2318666.1"/>
    </source>
</evidence>